<accession>A0A5B7CM63</accession>
<dbReference type="AlphaFoldDB" id="A0A5B7CM63"/>
<dbReference type="Proteomes" id="UP000324222">
    <property type="component" value="Unassembled WGS sequence"/>
</dbReference>
<gene>
    <name evidence="1" type="ORF">E2C01_002970</name>
</gene>
<organism evidence="1 2">
    <name type="scientific">Portunus trituberculatus</name>
    <name type="common">Swimming crab</name>
    <name type="synonym">Neptunus trituberculatus</name>
    <dbReference type="NCBI Taxonomy" id="210409"/>
    <lineage>
        <taxon>Eukaryota</taxon>
        <taxon>Metazoa</taxon>
        <taxon>Ecdysozoa</taxon>
        <taxon>Arthropoda</taxon>
        <taxon>Crustacea</taxon>
        <taxon>Multicrustacea</taxon>
        <taxon>Malacostraca</taxon>
        <taxon>Eumalacostraca</taxon>
        <taxon>Eucarida</taxon>
        <taxon>Decapoda</taxon>
        <taxon>Pleocyemata</taxon>
        <taxon>Brachyura</taxon>
        <taxon>Eubrachyura</taxon>
        <taxon>Portunoidea</taxon>
        <taxon>Portunidae</taxon>
        <taxon>Portuninae</taxon>
        <taxon>Portunus</taxon>
    </lineage>
</organism>
<reference evidence="1 2" key="1">
    <citation type="submission" date="2019-05" db="EMBL/GenBank/DDBJ databases">
        <title>Another draft genome of Portunus trituberculatus and its Hox gene families provides insights of decapod evolution.</title>
        <authorList>
            <person name="Jeong J.-H."/>
            <person name="Song I."/>
            <person name="Kim S."/>
            <person name="Choi T."/>
            <person name="Kim D."/>
            <person name="Ryu S."/>
            <person name="Kim W."/>
        </authorList>
    </citation>
    <scope>NUCLEOTIDE SEQUENCE [LARGE SCALE GENOMIC DNA]</scope>
    <source>
        <tissue evidence="1">Muscle</tissue>
    </source>
</reference>
<keyword evidence="2" id="KW-1185">Reference proteome</keyword>
<sequence>MTKDFLSQPPQRNKIMSGSGFVSQQVIDEGSTLSPSIRTQGATVRLLSGVNPHVVAHGILSGGSYVKLQGISVRGPIGTEQARVWLLPRIATEGALVKLADASPPAKPRTITVQSHLLGTPILVTDINYSNKCCHINMALKKCEQTPSTSCGTPHITPPCVLLFTNARKHEQSEYQVSLNPAKQKELGL</sequence>
<name>A0A5B7CM63_PORTR</name>
<protein>
    <submittedName>
        <fullName evidence="1">Uncharacterized protein</fullName>
    </submittedName>
</protein>
<proteinExistence type="predicted"/>
<evidence type="ECO:0000313" key="1">
    <source>
        <dbReference type="EMBL" id="MPC10335.1"/>
    </source>
</evidence>
<dbReference type="EMBL" id="VSRR010000112">
    <property type="protein sequence ID" value="MPC10335.1"/>
    <property type="molecule type" value="Genomic_DNA"/>
</dbReference>
<evidence type="ECO:0000313" key="2">
    <source>
        <dbReference type="Proteomes" id="UP000324222"/>
    </source>
</evidence>
<comment type="caution">
    <text evidence="1">The sequence shown here is derived from an EMBL/GenBank/DDBJ whole genome shotgun (WGS) entry which is preliminary data.</text>
</comment>